<dbReference type="InterPro" id="IPR052777">
    <property type="entry name" value="Acetyltransferase_Enz"/>
</dbReference>
<dbReference type="Pfam" id="PF00583">
    <property type="entry name" value="Acetyltransf_1"/>
    <property type="match status" value="1"/>
</dbReference>
<dbReference type="InterPro" id="IPR000182">
    <property type="entry name" value="GNAT_dom"/>
</dbReference>
<evidence type="ECO:0000259" key="1">
    <source>
        <dbReference type="PROSITE" id="PS51186"/>
    </source>
</evidence>
<dbReference type="Gene3D" id="3.40.630.30">
    <property type="match status" value="1"/>
</dbReference>
<evidence type="ECO:0000313" key="3">
    <source>
        <dbReference type="Proteomes" id="UP001264980"/>
    </source>
</evidence>
<dbReference type="InterPro" id="IPR016181">
    <property type="entry name" value="Acyl_CoA_acyltransferase"/>
</dbReference>
<dbReference type="Proteomes" id="UP001264980">
    <property type="component" value="Unassembled WGS sequence"/>
</dbReference>
<dbReference type="PROSITE" id="PS51186">
    <property type="entry name" value="GNAT"/>
    <property type="match status" value="1"/>
</dbReference>
<accession>A0ABU1QZR1</accession>
<protein>
    <submittedName>
        <fullName evidence="2">Ribosomal protein S18 acetylase RimI-like enzyme</fullName>
    </submittedName>
</protein>
<gene>
    <name evidence="2" type="ORF">J2W84_003700</name>
</gene>
<dbReference type="RefSeq" id="WP_309985709.1">
    <property type="nucleotide sequence ID" value="NZ_JAVDTI010000003.1"/>
</dbReference>
<dbReference type="CDD" id="cd04301">
    <property type="entry name" value="NAT_SF"/>
    <property type="match status" value="1"/>
</dbReference>
<sequence length="161" mass="17866">MNEPIKLIIAGSEAHFEDGKKLFREYAASLPIDLAFQRFEEELDTVREQYGPPSGGLMLAYAGERAVGCAGVRSKGAGIAELKRMYVQPDFRGHKLGKLLLEQSVAIAKDLGYEKLRLDTLASMTGARRLYESFGFEVIPAYYVNPHADAIYMEKVLSDSV</sequence>
<name>A0ABU1QZR1_9BACT</name>
<reference evidence="2 3" key="1">
    <citation type="submission" date="2023-07" db="EMBL/GenBank/DDBJ databases">
        <title>Sorghum-associated microbial communities from plants grown in Nebraska, USA.</title>
        <authorList>
            <person name="Schachtman D."/>
        </authorList>
    </citation>
    <scope>NUCLEOTIDE SEQUENCE [LARGE SCALE GENOMIC DNA]</scope>
    <source>
        <strain evidence="2 3">BE57</strain>
    </source>
</reference>
<organism evidence="2 3">
    <name type="scientific">Dyadobacter fermentans</name>
    <dbReference type="NCBI Taxonomy" id="94254"/>
    <lineage>
        <taxon>Bacteria</taxon>
        <taxon>Pseudomonadati</taxon>
        <taxon>Bacteroidota</taxon>
        <taxon>Cytophagia</taxon>
        <taxon>Cytophagales</taxon>
        <taxon>Spirosomataceae</taxon>
        <taxon>Dyadobacter</taxon>
    </lineage>
</organism>
<dbReference type="EMBL" id="JAVDTI010000003">
    <property type="protein sequence ID" value="MDR6806652.1"/>
    <property type="molecule type" value="Genomic_DNA"/>
</dbReference>
<dbReference type="PANTHER" id="PTHR43305">
    <property type="entry name" value="FAMILY N-ACETYLTRANSFERASE, PUTATIVE (AFU_ORTHOLOGUE AFUA_2G01380)-RELATED"/>
    <property type="match status" value="1"/>
</dbReference>
<keyword evidence="3" id="KW-1185">Reference proteome</keyword>
<dbReference type="SUPFAM" id="SSF55729">
    <property type="entry name" value="Acyl-CoA N-acyltransferases (Nat)"/>
    <property type="match status" value="1"/>
</dbReference>
<comment type="caution">
    <text evidence="2">The sequence shown here is derived from an EMBL/GenBank/DDBJ whole genome shotgun (WGS) entry which is preliminary data.</text>
</comment>
<dbReference type="PANTHER" id="PTHR43305:SF1">
    <property type="entry name" value="FAMILY N-ACETYLTRANSFERASE, PUTATIVE (AFU_ORTHOLOGUE AFUA_2G01380)-RELATED"/>
    <property type="match status" value="1"/>
</dbReference>
<evidence type="ECO:0000313" key="2">
    <source>
        <dbReference type="EMBL" id="MDR6806652.1"/>
    </source>
</evidence>
<proteinExistence type="predicted"/>
<feature type="domain" description="N-acetyltransferase" evidence="1">
    <location>
        <begin position="6"/>
        <end position="158"/>
    </location>
</feature>